<sequence>MQKLDLVPSIYSDGLTSCRTLKGKLADFCASFGGRKSPAINPTVARNSLLMHTPVYQISLNDDRSEVSLARELTIDLFPASNVYQLRHNAL</sequence>
<protein>
    <submittedName>
        <fullName evidence="1">Uncharacterized protein</fullName>
    </submittedName>
</protein>
<accession>A0A4Y2M047</accession>
<dbReference type="EMBL" id="BGPR01006612">
    <property type="protein sequence ID" value="GBN20405.1"/>
    <property type="molecule type" value="Genomic_DNA"/>
</dbReference>
<keyword evidence="2" id="KW-1185">Reference proteome</keyword>
<evidence type="ECO:0000313" key="1">
    <source>
        <dbReference type="EMBL" id="GBN20405.1"/>
    </source>
</evidence>
<dbReference type="AlphaFoldDB" id="A0A4Y2M047"/>
<reference evidence="1 2" key="1">
    <citation type="journal article" date="2019" name="Sci. Rep.">
        <title>Orb-weaving spider Araneus ventricosus genome elucidates the spidroin gene catalogue.</title>
        <authorList>
            <person name="Kono N."/>
            <person name="Nakamura H."/>
            <person name="Ohtoshi R."/>
            <person name="Moran D.A.P."/>
            <person name="Shinohara A."/>
            <person name="Yoshida Y."/>
            <person name="Fujiwara M."/>
            <person name="Mori M."/>
            <person name="Tomita M."/>
            <person name="Arakawa K."/>
        </authorList>
    </citation>
    <scope>NUCLEOTIDE SEQUENCE [LARGE SCALE GENOMIC DNA]</scope>
</reference>
<gene>
    <name evidence="1" type="ORF">AVEN_177688_1</name>
</gene>
<organism evidence="1 2">
    <name type="scientific">Araneus ventricosus</name>
    <name type="common">Orbweaver spider</name>
    <name type="synonym">Epeira ventricosa</name>
    <dbReference type="NCBI Taxonomy" id="182803"/>
    <lineage>
        <taxon>Eukaryota</taxon>
        <taxon>Metazoa</taxon>
        <taxon>Ecdysozoa</taxon>
        <taxon>Arthropoda</taxon>
        <taxon>Chelicerata</taxon>
        <taxon>Arachnida</taxon>
        <taxon>Araneae</taxon>
        <taxon>Araneomorphae</taxon>
        <taxon>Entelegynae</taxon>
        <taxon>Araneoidea</taxon>
        <taxon>Araneidae</taxon>
        <taxon>Araneus</taxon>
    </lineage>
</organism>
<evidence type="ECO:0000313" key="2">
    <source>
        <dbReference type="Proteomes" id="UP000499080"/>
    </source>
</evidence>
<proteinExistence type="predicted"/>
<name>A0A4Y2M047_ARAVE</name>
<comment type="caution">
    <text evidence="1">The sequence shown here is derived from an EMBL/GenBank/DDBJ whole genome shotgun (WGS) entry which is preliminary data.</text>
</comment>
<dbReference type="Proteomes" id="UP000499080">
    <property type="component" value="Unassembled WGS sequence"/>
</dbReference>